<keyword evidence="6 10" id="KW-1133">Transmembrane helix</keyword>
<accession>A0A3R5UTV6</accession>
<keyword evidence="4" id="KW-1003">Cell membrane</keyword>
<keyword evidence="8 10" id="KW-0472">Membrane</keyword>
<feature type="transmembrane region" description="Helical" evidence="10">
    <location>
        <begin position="394"/>
        <end position="416"/>
    </location>
</feature>
<evidence type="ECO:0000256" key="7">
    <source>
        <dbReference type="ARBA" id="ARBA00023065"/>
    </source>
</evidence>
<dbReference type="GO" id="GO:0005886">
    <property type="term" value="C:plasma membrane"/>
    <property type="evidence" value="ECO:0007669"/>
    <property type="project" value="UniProtKB-SubCell"/>
</dbReference>
<keyword evidence="3" id="KW-0050">Antiport</keyword>
<evidence type="ECO:0000256" key="2">
    <source>
        <dbReference type="ARBA" id="ARBA00022448"/>
    </source>
</evidence>
<dbReference type="InterPro" id="IPR048279">
    <property type="entry name" value="MdtK-like"/>
</dbReference>
<feature type="transmembrane region" description="Helical" evidence="10">
    <location>
        <begin position="103"/>
        <end position="125"/>
    </location>
</feature>
<evidence type="ECO:0000313" key="12">
    <source>
        <dbReference type="Proteomes" id="UP000287701"/>
    </source>
</evidence>
<feature type="transmembrane region" description="Helical" evidence="10">
    <location>
        <begin position="137"/>
        <end position="154"/>
    </location>
</feature>
<dbReference type="PIRSF" id="PIRSF006603">
    <property type="entry name" value="DinF"/>
    <property type="match status" value="1"/>
</dbReference>
<feature type="transmembrane region" description="Helical" evidence="10">
    <location>
        <begin position="200"/>
        <end position="223"/>
    </location>
</feature>
<proteinExistence type="predicted"/>
<dbReference type="InterPro" id="IPR002528">
    <property type="entry name" value="MATE_fam"/>
</dbReference>
<dbReference type="GO" id="GO:0006811">
    <property type="term" value="P:monoatomic ion transport"/>
    <property type="evidence" value="ECO:0007669"/>
    <property type="project" value="UniProtKB-KW"/>
</dbReference>
<dbReference type="GO" id="GO:0015297">
    <property type="term" value="F:antiporter activity"/>
    <property type="evidence" value="ECO:0007669"/>
    <property type="project" value="UniProtKB-KW"/>
</dbReference>
<dbReference type="NCBIfam" id="TIGR00797">
    <property type="entry name" value="matE"/>
    <property type="match status" value="1"/>
</dbReference>
<name>A0A3R5UTV6_ORNRH</name>
<dbReference type="OrthoDB" id="9780160at2"/>
<comment type="subcellular location">
    <subcellularLocation>
        <location evidence="1">Cell membrane</location>
        <topology evidence="1">Multi-pass membrane protein</topology>
    </subcellularLocation>
</comment>
<organism evidence="11 12">
    <name type="scientific">Ornithobacterium rhinotracheale</name>
    <dbReference type="NCBI Taxonomy" id="28251"/>
    <lineage>
        <taxon>Bacteria</taxon>
        <taxon>Pseudomonadati</taxon>
        <taxon>Bacteroidota</taxon>
        <taxon>Flavobacteriia</taxon>
        <taxon>Flavobacteriales</taxon>
        <taxon>Weeksellaceae</taxon>
        <taxon>Ornithobacterium</taxon>
    </lineage>
</organism>
<protein>
    <recommendedName>
        <fullName evidence="9">Multidrug-efflux transporter</fullName>
    </recommendedName>
</protein>
<reference evidence="11 12" key="1">
    <citation type="submission" date="2019-01" db="EMBL/GenBank/DDBJ databases">
        <title>Whole Genome of Ornithobacterium rhinotracheale FARPER-174b.</title>
        <authorList>
            <person name="Tataje-Lavanda L.A."/>
            <person name="Montalvan A."/>
            <person name="Montesinos R."/>
            <person name="Zimic M."/>
            <person name="Fernandez-Sanchez M."/>
            <person name="Fernandez-Diaz M."/>
        </authorList>
    </citation>
    <scope>NUCLEOTIDE SEQUENCE [LARGE SCALE GENOMIC DNA]</scope>
    <source>
        <strain evidence="11 12">FARPER-174b</strain>
    </source>
</reference>
<evidence type="ECO:0000256" key="1">
    <source>
        <dbReference type="ARBA" id="ARBA00004651"/>
    </source>
</evidence>
<dbReference type="RefSeq" id="WP_128500884.1">
    <property type="nucleotide sequence ID" value="NZ_CP035107.1"/>
</dbReference>
<evidence type="ECO:0000256" key="6">
    <source>
        <dbReference type="ARBA" id="ARBA00022989"/>
    </source>
</evidence>
<evidence type="ECO:0000256" key="9">
    <source>
        <dbReference type="ARBA" id="ARBA00031636"/>
    </source>
</evidence>
<keyword evidence="7" id="KW-0406">Ion transport</keyword>
<evidence type="ECO:0000256" key="5">
    <source>
        <dbReference type="ARBA" id="ARBA00022692"/>
    </source>
</evidence>
<evidence type="ECO:0000313" key="11">
    <source>
        <dbReference type="EMBL" id="QAR30390.1"/>
    </source>
</evidence>
<dbReference type="PANTHER" id="PTHR43298">
    <property type="entry name" value="MULTIDRUG RESISTANCE PROTEIN NORM-RELATED"/>
    <property type="match status" value="1"/>
</dbReference>
<feature type="transmembrane region" description="Helical" evidence="10">
    <location>
        <begin position="166"/>
        <end position="188"/>
    </location>
</feature>
<dbReference type="Proteomes" id="UP000287701">
    <property type="component" value="Chromosome"/>
</dbReference>
<feature type="transmembrane region" description="Helical" evidence="10">
    <location>
        <begin position="64"/>
        <end position="83"/>
    </location>
</feature>
<feature type="transmembrane region" description="Helical" evidence="10">
    <location>
        <begin position="428"/>
        <end position="448"/>
    </location>
</feature>
<dbReference type="PANTHER" id="PTHR43298:SF2">
    <property type="entry name" value="FMN_FAD EXPORTER YEEO-RELATED"/>
    <property type="match status" value="1"/>
</dbReference>
<evidence type="ECO:0000256" key="3">
    <source>
        <dbReference type="ARBA" id="ARBA00022449"/>
    </source>
</evidence>
<feature type="transmembrane region" description="Helical" evidence="10">
    <location>
        <begin position="326"/>
        <end position="346"/>
    </location>
</feature>
<dbReference type="EMBL" id="CP035107">
    <property type="protein sequence ID" value="QAR30390.1"/>
    <property type="molecule type" value="Genomic_DNA"/>
</dbReference>
<evidence type="ECO:0000256" key="4">
    <source>
        <dbReference type="ARBA" id="ARBA00022475"/>
    </source>
</evidence>
<dbReference type="Pfam" id="PF01554">
    <property type="entry name" value="MatE"/>
    <property type="match status" value="2"/>
</dbReference>
<dbReference type="CDD" id="cd13131">
    <property type="entry name" value="MATE_NorM_like"/>
    <property type="match status" value="1"/>
</dbReference>
<gene>
    <name evidence="11" type="ORF">EQP59_03000</name>
</gene>
<dbReference type="AlphaFoldDB" id="A0A3R5UTV6"/>
<keyword evidence="5 10" id="KW-0812">Transmembrane</keyword>
<evidence type="ECO:0000256" key="8">
    <source>
        <dbReference type="ARBA" id="ARBA00023136"/>
    </source>
</evidence>
<keyword evidence="2" id="KW-0813">Transport</keyword>
<sequence>MNFKEHIKKNFQIAWPVMLSQAGQIVVNVADNVMVGGLGGRFDTVENLQLGTTALAGVALGNSVLFIIMSTAFGFSFGMSPLVAQADVQGRTNRGAKVFSHGLLLNLIITALLLVVLYCVEPLLFKMEQPPEVVQAAIPYIRIAGISIIPLMIFQSLRQLSEGLSLTLNVAIATIVANVLNIFFNYLFIYGNWGMPRLEIAGAALGTLISRIIMIVLLLVLMLKNPKTRMYLKAVSFKIFDKYIFRKLVSLGTPTALQMFFEMGTFSAAAFICGMAGTDQLAAHQIALNLASITFMLCIGISTAATVRVGNQWGMKHFQNLRKAGFSAIVMTMAIMSLSGISFIVFRHTLPEIYTEDLAVISIAAQLLIVAALFQLADGIQVTALGSLRGMQDVFIPAVITLVAYFVIALPLGYYLTIPREMGAFGMWIGLGLGLIFSAIALVLRFYLKTKQLLLQN</sequence>
<dbReference type="InterPro" id="IPR050222">
    <property type="entry name" value="MATE_MdtK"/>
</dbReference>
<evidence type="ECO:0000256" key="10">
    <source>
        <dbReference type="SAM" id="Phobius"/>
    </source>
</evidence>
<feature type="transmembrane region" description="Helical" evidence="10">
    <location>
        <begin position="358"/>
        <end position="382"/>
    </location>
</feature>
<dbReference type="GO" id="GO:0042910">
    <property type="term" value="F:xenobiotic transmembrane transporter activity"/>
    <property type="evidence" value="ECO:0007669"/>
    <property type="project" value="InterPro"/>
</dbReference>
<feature type="transmembrane region" description="Helical" evidence="10">
    <location>
        <begin position="283"/>
        <end position="305"/>
    </location>
</feature>